<sequence length="132" mass="13772">MDPITLIVAALAAGASTGLGDTVSESIKDAYGSLKSLIRKRLQDRADGALILDRHEQAPQTWQAPLKAELEGVGIGEDAAEVAMAQRLIELVRAGGPSPVGKYNVDASSAQGVQIGDRGTQHNAFTQRPGPT</sequence>
<gene>
    <name evidence="2" type="ORF">FHX52_1717</name>
</gene>
<dbReference type="AlphaFoldDB" id="A0A543PWW3"/>
<reference evidence="2 3" key="1">
    <citation type="submission" date="2019-06" db="EMBL/GenBank/DDBJ databases">
        <title>Sequencing the genomes of 1000 actinobacteria strains.</title>
        <authorList>
            <person name="Klenk H.-P."/>
        </authorList>
    </citation>
    <scope>NUCLEOTIDE SEQUENCE [LARGE SCALE GENOMIC DNA]</scope>
    <source>
        <strain evidence="2 3">DSM 21776</strain>
    </source>
</reference>
<comment type="caution">
    <text evidence="2">The sequence shown here is derived from an EMBL/GenBank/DDBJ whole genome shotgun (WGS) entry which is preliminary data.</text>
</comment>
<evidence type="ECO:0000313" key="2">
    <source>
        <dbReference type="EMBL" id="TQN48578.1"/>
    </source>
</evidence>
<accession>A0A543PWW3</accession>
<feature type="region of interest" description="Disordered" evidence="1">
    <location>
        <begin position="103"/>
        <end position="132"/>
    </location>
</feature>
<dbReference type="EMBL" id="VFQF01000001">
    <property type="protein sequence ID" value="TQN48578.1"/>
    <property type="molecule type" value="Genomic_DNA"/>
</dbReference>
<protein>
    <submittedName>
        <fullName evidence="2">Uncharacterized protein</fullName>
    </submittedName>
</protein>
<organism evidence="2 3">
    <name type="scientific">Humibacillus xanthopallidus</name>
    <dbReference type="NCBI Taxonomy" id="412689"/>
    <lineage>
        <taxon>Bacteria</taxon>
        <taxon>Bacillati</taxon>
        <taxon>Actinomycetota</taxon>
        <taxon>Actinomycetes</taxon>
        <taxon>Micrococcales</taxon>
        <taxon>Intrasporangiaceae</taxon>
        <taxon>Humibacillus</taxon>
    </lineage>
</organism>
<dbReference type="RefSeq" id="WP_141821492.1">
    <property type="nucleotide sequence ID" value="NZ_BAAAQC010000006.1"/>
</dbReference>
<dbReference type="OrthoDB" id="3298878at2"/>
<dbReference type="Proteomes" id="UP000320085">
    <property type="component" value="Unassembled WGS sequence"/>
</dbReference>
<proteinExistence type="predicted"/>
<evidence type="ECO:0000256" key="1">
    <source>
        <dbReference type="SAM" id="MobiDB-lite"/>
    </source>
</evidence>
<name>A0A543PWW3_9MICO</name>
<evidence type="ECO:0000313" key="3">
    <source>
        <dbReference type="Proteomes" id="UP000320085"/>
    </source>
</evidence>